<dbReference type="EMBL" id="JABSND010000006">
    <property type="protein sequence ID" value="KAI6304213.1"/>
    <property type="molecule type" value="Genomic_DNA"/>
</dbReference>
<sequence length="305" mass="34488">MLLLTFCYFVPYVDASAPHFVNASSKTLLVESKLAPIPSRKYLFYTLRYSRNLEVALCAIQVIFNTTVTVAPLNFLWSAGSAPGGAANTTHTQDKDAAPDSLQAMPNHPDTPTLTPQFCFSTLALREFLRLSRSAIDDSITQNLNALQEPAKQQFDPAAVSQRIARPTHRMIEAEKCQSFREKVLFPSWKARSDVISYCAAVATSPDPSDPDAALREAELAKDKERVIDERLDPYSARFYPREARTERLAILLRQERGVENIVRTRTWDIIKGRCPEDQFETWEDSFNRWQKSMRERPSAGTPSP</sequence>
<reference evidence="3" key="1">
    <citation type="submission" date="2021-01" db="EMBL/GenBank/DDBJ databases">
        <title>Deciphering the adaptive evolutionary patterns associated with biogeogrpahic diversity in the finger millet blast pathogen Magnaporthe oryzae in Eastern Africa.</title>
        <authorList>
            <person name="Onyema G."/>
            <person name="Shittu T.A."/>
            <person name="Dodsworth S."/>
            <person name="Devilliers S."/>
            <person name="Muthumeenakshi S."/>
            <person name="Sreenivasaprasad S."/>
        </authorList>
    </citation>
    <scope>NUCLEOTIDE SEQUENCE</scope>
    <source>
        <strain evidence="3">D15/s37</strain>
    </source>
</reference>
<feature type="signal peptide" evidence="2">
    <location>
        <begin position="1"/>
        <end position="15"/>
    </location>
</feature>
<comment type="similarity">
    <text evidence="1">Belongs to the MIX23 family.</text>
</comment>
<evidence type="ECO:0000313" key="4">
    <source>
        <dbReference type="Proteomes" id="UP001059893"/>
    </source>
</evidence>
<dbReference type="Pfam" id="PF09774">
    <property type="entry name" value="MIX23"/>
    <property type="match status" value="1"/>
</dbReference>
<feature type="chain" id="PRO_5046538273" description="Caffeine-induced death protein 2" evidence="2">
    <location>
        <begin position="16"/>
        <end position="305"/>
    </location>
</feature>
<evidence type="ECO:0000256" key="2">
    <source>
        <dbReference type="SAM" id="SignalP"/>
    </source>
</evidence>
<gene>
    <name evidence="3" type="ORF">MCOR33_000727</name>
</gene>
<keyword evidence="4" id="KW-1185">Reference proteome</keyword>
<dbReference type="PANTHER" id="PTHR31905:SF2">
    <property type="entry name" value="PROTEIN MIX23"/>
    <property type="match status" value="1"/>
</dbReference>
<evidence type="ECO:0008006" key="5">
    <source>
        <dbReference type="Google" id="ProtNLM"/>
    </source>
</evidence>
<dbReference type="Proteomes" id="UP001059893">
    <property type="component" value="Unassembled WGS sequence"/>
</dbReference>
<keyword evidence="2" id="KW-0732">Signal</keyword>
<evidence type="ECO:0000256" key="1">
    <source>
        <dbReference type="ARBA" id="ARBA00024204"/>
    </source>
</evidence>
<dbReference type="InterPro" id="IPR019171">
    <property type="entry name" value="MIX23"/>
</dbReference>
<name>A0ABQ8NZ36_PYRGI</name>
<evidence type="ECO:0000313" key="3">
    <source>
        <dbReference type="EMBL" id="KAI6304213.1"/>
    </source>
</evidence>
<protein>
    <recommendedName>
        <fullName evidence="5">Caffeine-induced death protein 2</fullName>
    </recommendedName>
</protein>
<accession>A0ABQ8NZ36</accession>
<dbReference type="PANTHER" id="PTHR31905">
    <property type="entry name" value="COILED-COIL DOMAIN-CONTAINING PROTEIN 58"/>
    <property type="match status" value="1"/>
</dbReference>
<comment type="caution">
    <text evidence="3">The sequence shown here is derived from an EMBL/GenBank/DDBJ whole genome shotgun (WGS) entry which is preliminary data.</text>
</comment>
<organism evidence="3 4">
    <name type="scientific">Pyricularia grisea</name>
    <name type="common">Crabgrass-specific blast fungus</name>
    <name type="synonym">Magnaporthe grisea</name>
    <dbReference type="NCBI Taxonomy" id="148305"/>
    <lineage>
        <taxon>Eukaryota</taxon>
        <taxon>Fungi</taxon>
        <taxon>Dikarya</taxon>
        <taxon>Ascomycota</taxon>
        <taxon>Pezizomycotina</taxon>
        <taxon>Sordariomycetes</taxon>
        <taxon>Sordariomycetidae</taxon>
        <taxon>Magnaporthales</taxon>
        <taxon>Pyriculariaceae</taxon>
        <taxon>Pyricularia</taxon>
    </lineage>
</organism>
<proteinExistence type="inferred from homology"/>